<accession>A0ABU5MWV5</accession>
<dbReference type="InterPro" id="IPR041465">
    <property type="entry name" value="SfsA_N"/>
</dbReference>
<gene>
    <name evidence="1 4" type="primary">sfsA</name>
    <name evidence="4" type="ORF">P9H32_08250</name>
</gene>
<dbReference type="Gene3D" id="3.40.1350.60">
    <property type="match status" value="1"/>
</dbReference>
<dbReference type="CDD" id="cd22359">
    <property type="entry name" value="SfsA-like_bacterial"/>
    <property type="match status" value="1"/>
</dbReference>
<feature type="domain" description="Sugar fermentation stimulation protein C-terminal" evidence="2">
    <location>
        <begin position="80"/>
        <end position="216"/>
    </location>
</feature>
<comment type="caution">
    <text evidence="4">The sequence shown here is derived from an EMBL/GenBank/DDBJ whole genome shotgun (WGS) entry which is preliminary data.</text>
</comment>
<dbReference type="Gene3D" id="2.40.50.580">
    <property type="match status" value="1"/>
</dbReference>
<dbReference type="Pfam" id="PF17746">
    <property type="entry name" value="SfsA_N"/>
    <property type="match status" value="1"/>
</dbReference>
<dbReference type="InterPro" id="IPR005224">
    <property type="entry name" value="SfsA"/>
</dbReference>
<protein>
    <recommendedName>
        <fullName evidence="1">Sugar fermentation stimulation protein homolog</fullName>
    </recommendedName>
</protein>
<organism evidence="4 5">
    <name type="scientific">Pontiella agarivorans</name>
    <dbReference type="NCBI Taxonomy" id="3038953"/>
    <lineage>
        <taxon>Bacteria</taxon>
        <taxon>Pseudomonadati</taxon>
        <taxon>Kiritimatiellota</taxon>
        <taxon>Kiritimatiellia</taxon>
        <taxon>Kiritimatiellales</taxon>
        <taxon>Pontiellaceae</taxon>
        <taxon>Pontiella</taxon>
    </lineage>
</organism>
<dbReference type="Pfam" id="PF03749">
    <property type="entry name" value="SfsA"/>
    <property type="match status" value="1"/>
</dbReference>
<keyword evidence="5" id="KW-1185">Reference proteome</keyword>
<evidence type="ECO:0000259" key="2">
    <source>
        <dbReference type="Pfam" id="PF03749"/>
    </source>
</evidence>
<comment type="similarity">
    <text evidence="1">Belongs to the SfsA family.</text>
</comment>
<evidence type="ECO:0000313" key="5">
    <source>
        <dbReference type="Proteomes" id="UP001290861"/>
    </source>
</evidence>
<evidence type="ECO:0000256" key="1">
    <source>
        <dbReference type="HAMAP-Rule" id="MF_00095"/>
    </source>
</evidence>
<feature type="domain" description="SfsA N-terminal OB" evidence="3">
    <location>
        <begin position="10"/>
        <end position="76"/>
    </location>
</feature>
<reference evidence="4 5" key="1">
    <citation type="journal article" date="2024" name="Appl. Environ. Microbiol.">
        <title>Pontiella agarivorans sp. nov., a novel marine anaerobic bacterium capable of degrading macroalgal polysaccharides and fixing nitrogen.</title>
        <authorList>
            <person name="Liu N."/>
            <person name="Kivenson V."/>
            <person name="Peng X."/>
            <person name="Cui Z."/>
            <person name="Lankiewicz T.S."/>
            <person name="Gosselin K.M."/>
            <person name="English C.J."/>
            <person name="Blair E.M."/>
            <person name="O'Malley M.A."/>
            <person name="Valentine D.L."/>
        </authorList>
    </citation>
    <scope>NUCLEOTIDE SEQUENCE [LARGE SCALE GENOMIC DNA]</scope>
    <source>
        <strain evidence="4 5">NLcol2</strain>
    </source>
</reference>
<dbReference type="Proteomes" id="UP001290861">
    <property type="component" value="Unassembled WGS sequence"/>
</dbReference>
<name>A0ABU5MWV5_9BACT</name>
<dbReference type="EMBL" id="JARVCO010000010">
    <property type="protein sequence ID" value="MDZ8118618.1"/>
    <property type="molecule type" value="Genomic_DNA"/>
</dbReference>
<dbReference type="PANTHER" id="PTHR30545:SF2">
    <property type="entry name" value="SUGAR FERMENTATION STIMULATION PROTEIN A"/>
    <property type="match status" value="1"/>
</dbReference>
<evidence type="ECO:0000313" key="4">
    <source>
        <dbReference type="EMBL" id="MDZ8118618.1"/>
    </source>
</evidence>
<dbReference type="InterPro" id="IPR040452">
    <property type="entry name" value="SfsA_C"/>
</dbReference>
<proteinExistence type="inferred from homology"/>
<dbReference type="HAMAP" id="MF_00095">
    <property type="entry name" value="SfsA"/>
    <property type="match status" value="1"/>
</dbReference>
<sequence>MPKSIQGTLIKRYKRFLADVKLDDGSVITAHCPNTGRMTTCAEPGWRVVLSDSENPKRKYRYTWELVHNGTCWICVNTGRANAMAFEAVSKGWISELSGYAEVLREQKFGRSRFDLLLKTGDDLCYVEVKNVTLLADDGCYAFPDAVTERGRKHLHELIEVVKTGHRAAMLFVIPRSDGTGFRAAHEIDPAYADALYTAAEKGVEIYAWQAEVSPESIRLVKPVLNSL</sequence>
<dbReference type="PANTHER" id="PTHR30545">
    <property type="entry name" value="SUGAR FERMENTATION STIMULATION PROTEIN A"/>
    <property type="match status" value="1"/>
</dbReference>
<dbReference type="NCBIfam" id="TIGR00230">
    <property type="entry name" value="sfsA"/>
    <property type="match status" value="1"/>
</dbReference>
<evidence type="ECO:0000259" key="3">
    <source>
        <dbReference type="Pfam" id="PF17746"/>
    </source>
</evidence>